<dbReference type="AlphaFoldDB" id="E4SKT5"/>
<dbReference type="RefSeq" id="WP_013438265.1">
    <property type="nucleotide sequence ID" value="NC_014724.1"/>
</dbReference>
<dbReference type="Proteomes" id="UP000007033">
    <property type="component" value="Chromosome"/>
</dbReference>
<dbReference type="PATRIC" id="fig|695560.3.peg.1540"/>
<reference evidence="1 2" key="1">
    <citation type="journal article" date="2011" name="J. Bacteriol.">
        <title>Genome sequence of Lactobacillus amylovorus GRL1112.</title>
        <authorList>
            <person name="Kant R."/>
            <person name="Paulin L."/>
            <person name="Alatalo E."/>
            <person name="de Vos W.M."/>
            <person name="Palva A."/>
        </authorList>
    </citation>
    <scope>NUCLEOTIDE SEQUENCE [LARGE SCALE GENOMIC DNA]</scope>
    <source>
        <strain evidence="1 2">GRL 1112</strain>
    </source>
</reference>
<protein>
    <submittedName>
        <fullName evidence="1">Uncharacterized protein</fullName>
    </submittedName>
</protein>
<organism evidence="1 2">
    <name type="scientific">Lactobacillus amylovorus (strain GRL 1112)</name>
    <dbReference type="NCBI Taxonomy" id="695560"/>
    <lineage>
        <taxon>Bacteria</taxon>
        <taxon>Bacillati</taxon>
        <taxon>Bacillota</taxon>
        <taxon>Bacilli</taxon>
        <taxon>Lactobacillales</taxon>
        <taxon>Lactobacillaceae</taxon>
        <taxon>Lactobacillus</taxon>
    </lineage>
</organism>
<name>E4SKT5_LACAR</name>
<sequence length="85" mass="10020">MYDAKKWLNQIIADIPSIKEEMYEDAKTFPTYGKAKKYLKYFKNDFNGNYTATPEEQMQSVFNTMIEDVITQLNKDADKVKINHD</sequence>
<gene>
    <name evidence="1" type="ordered locus">LA2_07815</name>
</gene>
<evidence type="ECO:0000313" key="1">
    <source>
        <dbReference type="EMBL" id="ADQ59482.1"/>
    </source>
</evidence>
<dbReference type="HOGENOM" id="CLU_2479412_0_0_9"/>
<dbReference type="EMBL" id="CP002338">
    <property type="protein sequence ID" value="ADQ59482.1"/>
    <property type="molecule type" value="Genomic_DNA"/>
</dbReference>
<evidence type="ECO:0000313" key="2">
    <source>
        <dbReference type="Proteomes" id="UP000007033"/>
    </source>
</evidence>
<proteinExistence type="predicted"/>
<dbReference type="KEGG" id="lam:LA2_07815"/>
<accession>E4SKT5</accession>